<evidence type="ECO:0000313" key="2">
    <source>
        <dbReference type="Proteomes" id="UP001201273"/>
    </source>
</evidence>
<sequence length="121" mass="14027">MKYLPQSQLKLYLKMGRDITQFIGIGEYFESTTFDWVLMSGTEDDARIQLIRSVDEGDDYYCDVMSFSTIGEDNPDEIKEFRGNLDQCLTWLKNEFGGSPDKFLGKGMIDQEYENYGKNRA</sequence>
<evidence type="ECO:0000313" key="1">
    <source>
        <dbReference type="EMBL" id="MCE2593525.1"/>
    </source>
</evidence>
<reference evidence="1 2" key="1">
    <citation type="journal article" date="2022" name="Environ. Microbiol. Rep.">
        <title>Eco-phylogenetic analyses reveal divergent evolution of vitamin B12 metabolism in the marine bacterial family 'Psychromonadaceae'.</title>
        <authorList>
            <person name="Jin X."/>
            <person name="Yang Y."/>
            <person name="Cao H."/>
            <person name="Gao B."/>
            <person name="Zhao Z."/>
        </authorList>
    </citation>
    <scope>NUCLEOTIDE SEQUENCE [LARGE SCALE GENOMIC DNA]</scope>
    <source>
        <strain evidence="1 2">MKS20</strain>
    </source>
</reference>
<protein>
    <submittedName>
        <fullName evidence="1">Uncharacterized protein</fullName>
    </submittedName>
</protein>
<organism evidence="1 2">
    <name type="scientific">Motilimonas cestriensis</name>
    <dbReference type="NCBI Taxonomy" id="2742685"/>
    <lineage>
        <taxon>Bacteria</taxon>
        <taxon>Pseudomonadati</taxon>
        <taxon>Pseudomonadota</taxon>
        <taxon>Gammaproteobacteria</taxon>
        <taxon>Alteromonadales</taxon>
        <taxon>Alteromonadales genera incertae sedis</taxon>
        <taxon>Motilimonas</taxon>
    </lineage>
</organism>
<dbReference type="RefSeq" id="WP_233051135.1">
    <property type="nucleotide sequence ID" value="NZ_JAIMJA010000002.1"/>
</dbReference>
<comment type="caution">
    <text evidence="1">The sequence shown here is derived from an EMBL/GenBank/DDBJ whole genome shotgun (WGS) entry which is preliminary data.</text>
</comment>
<dbReference type="Proteomes" id="UP001201273">
    <property type="component" value="Unassembled WGS sequence"/>
</dbReference>
<gene>
    <name evidence="1" type="ORF">K6Y31_01680</name>
</gene>
<name>A0ABS8W810_9GAMM</name>
<keyword evidence="2" id="KW-1185">Reference proteome</keyword>
<accession>A0ABS8W810</accession>
<dbReference type="EMBL" id="JAIMJA010000002">
    <property type="protein sequence ID" value="MCE2593525.1"/>
    <property type="molecule type" value="Genomic_DNA"/>
</dbReference>
<proteinExistence type="predicted"/>